<protein>
    <recommendedName>
        <fullName evidence="2">Transcription regulator Rua1 C-terminal domain-containing protein</fullName>
    </recommendedName>
</protein>
<dbReference type="EMBL" id="ML004428">
    <property type="protein sequence ID" value="RKP33009.1"/>
    <property type="molecule type" value="Genomic_DNA"/>
</dbReference>
<evidence type="ECO:0000313" key="3">
    <source>
        <dbReference type="EMBL" id="RKP33009.1"/>
    </source>
</evidence>
<dbReference type="Pfam" id="PF14616">
    <property type="entry name" value="Rua1_C"/>
    <property type="match status" value="1"/>
</dbReference>
<dbReference type="OrthoDB" id="4096316at2759"/>
<dbReference type="Proteomes" id="UP000268321">
    <property type="component" value="Unassembled WGS sequence"/>
</dbReference>
<keyword evidence="4" id="KW-1185">Reference proteome</keyword>
<dbReference type="InterPro" id="IPR028012">
    <property type="entry name" value="Rua1_C"/>
</dbReference>
<evidence type="ECO:0000259" key="2">
    <source>
        <dbReference type="Pfam" id="PF14616"/>
    </source>
</evidence>
<sequence>MSFFSSLQSRSSFDYRDYWVDDFASRASNSGSENHVPVTDRAGPNTLKGKRISSLSSILSLPRKISGHFRLCGSNSLSKGFDMEMFEDPSCDLGMPDIFQAFNYHGRIVSGPSERFCMDPKEVWHTGSEDSLNGKKDNLCKYSLPMSKAITGNRVSSSGSLISLAFSENMMIPKRPERTDAPTEVKQLPLSQATIEELYTPEITEKRVLRARGGSLSAGSEEIKPESDPEYSEDEQPKKRKKVSKPLTTLIPLKNAVNYTGVSVPYTIVCSPLLTNSAVLPPTSLEYRKKLIRTFDAKDCKIQRTRYVRESFAGFEGIHDTVWYEANPYFALDAPYQQQITRMQVVKKSCPPARSALCAYCEEIAFYDLKNSSYAQHMCHTHGIFPNGYLTPDPLYLGEYQVCKHNSSSRKTFARVRERQGVVCPVCYEVIEIRCWKSKLDKNPFSNYLRHFKKEHRTWNTSLQYFDLRL</sequence>
<evidence type="ECO:0000313" key="4">
    <source>
        <dbReference type="Proteomes" id="UP000268321"/>
    </source>
</evidence>
<evidence type="ECO:0000256" key="1">
    <source>
        <dbReference type="SAM" id="MobiDB-lite"/>
    </source>
</evidence>
<name>A0A4V1J3R8_9ASCO</name>
<feature type="region of interest" description="Disordered" evidence="1">
    <location>
        <begin position="27"/>
        <end position="48"/>
    </location>
</feature>
<organism evidence="3 4">
    <name type="scientific">Metschnikowia bicuspidata</name>
    <dbReference type="NCBI Taxonomy" id="27322"/>
    <lineage>
        <taxon>Eukaryota</taxon>
        <taxon>Fungi</taxon>
        <taxon>Dikarya</taxon>
        <taxon>Ascomycota</taxon>
        <taxon>Saccharomycotina</taxon>
        <taxon>Pichiomycetes</taxon>
        <taxon>Metschnikowiaceae</taxon>
        <taxon>Metschnikowia</taxon>
    </lineage>
</organism>
<feature type="region of interest" description="Disordered" evidence="1">
    <location>
        <begin position="214"/>
        <end position="243"/>
    </location>
</feature>
<gene>
    <name evidence="3" type="ORF">METBISCDRAFT_25202</name>
</gene>
<dbReference type="AlphaFoldDB" id="A0A4V1J3R8"/>
<proteinExistence type="predicted"/>
<feature type="domain" description="Transcription regulator Rua1 C-terminal" evidence="2">
    <location>
        <begin position="334"/>
        <end position="456"/>
    </location>
</feature>
<accession>A0A4V1J3R8</accession>
<reference evidence="4" key="1">
    <citation type="journal article" date="2018" name="Nat. Microbiol.">
        <title>Leveraging single-cell genomics to expand the fungal tree of life.</title>
        <authorList>
            <person name="Ahrendt S.R."/>
            <person name="Quandt C.A."/>
            <person name="Ciobanu D."/>
            <person name="Clum A."/>
            <person name="Salamov A."/>
            <person name="Andreopoulos B."/>
            <person name="Cheng J.F."/>
            <person name="Woyke T."/>
            <person name="Pelin A."/>
            <person name="Henrissat B."/>
            <person name="Reynolds N.K."/>
            <person name="Benny G.L."/>
            <person name="Smith M.E."/>
            <person name="James T.Y."/>
            <person name="Grigoriev I.V."/>
        </authorList>
    </citation>
    <scope>NUCLEOTIDE SEQUENCE [LARGE SCALE GENOMIC DNA]</scope>
    <source>
        <strain evidence="4">Baker2002</strain>
    </source>
</reference>